<evidence type="ECO:0000313" key="2">
    <source>
        <dbReference type="EMBL" id="KAL0468045.1"/>
    </source>
</evidence>
<feature type="compositionally biased region" description="Gly residues" evidence="1">
    <location>
        <begin position="267"/>
        <end position="276"/>
    </location>
</feature>
<gene>
    <name evidence="2" type="ORF">QR685DRAFT_532239</name>
</gene>
<dbReference type="Proteomes" id="UP001451303">
    <property type="component" value="Unassembled WGS sequence"/>
</dbReference>
<feature type="region of interest" description="Disordered" evidence="1">
    <location>
        <begin position="1"/>
        <end position="25"/>
    </location>
</feature>
<dbReference type="SUPFAM" id="SSF69118">
    <property type="entry name" value="AhpD-like"/>
    <property type="match status" value="1"/>
</dbReference>
<name>A0ABR3D5S0_NEUIN</name>
<dbReference type="EMBL" id="JAVLET010000008">
    <property type="protein sequence ID" value="KAL0468045.1"/>
    <property type="molecule type" value="Genomic_DNA"/>
</dbReference>
<dbReference type="PANTHER" id="PTHR28180:SF2">
    <property type="entry name" value="PEROXISOMAL PROTEIN 2"/>
    <property type="match status" value="1"/>
</dbReference>
<sequence>MSKLSPSLKGLINAPFARPGPTPAPRNIKAVYTKIADEARERKYGEKPWLALSAAATFTLNSPSSLGPLLTVASSRWQQPSPSSSSNPNPNPPSDNPPSALLLAPAEFIREIGLKCISFNGIPRTINTLNAFRSHLSSAHPHLSPHLSTTPTRQTTPQNISSVHARGRQLWESIYTPLDAKLEVKLSEAHPDLPVHILQSHYGPLLSDPTERNGLGSVGRSLTSVVAIACLRAQTGVGPQVLSHVFGLRKAVEQGAHLHEFAVVVGQSGGQSGGEGSKGEKKNEEAEGIERLASDEGCEWILRSVDAISEAMAAAAAMAQDGNMNEGGVATPMRKRESKL</sequence>
<dbReference type="InterPro" id="IPR029032">
    <property type="entry name" value="AhpD-like"/>
</dbReference>
<feature type="region of interest" description="Disordered" evidence="1">
    <location>
        <begin position="140"/>
        <end position="159"/>
    </location>
</feature>
<feature type="compositionally biased region" description="Basic and acidic residues" evidence="1">
    <location>
        <begin position="277"/>
        <end position="290"/>
    </location>
</feature>
<evidence type="ECO:0000256" key="1">
    <source>
        <dbReference type="SAM" id="MobiDB-lite"/>
    </source>
</evidence>
<dbReference type="InterPro" id="IPR052999">
    <property type="entry name" value="PTS1_Protein"/>
</dbReference>
<feature type="compositionally biased region" description="Polar residues" evidence="1">
    <location>
        <begin position="149"/>
        <end position="159"/>
    </location>
</feature>
<comment type="caution">
    <text evidence="2">The sequence shown here is derived from an EMBL/GenBank/DDBJ whole genome shotgun (WGS) entry which is preliminary data.</text>
</comment>
<accession>A0ABR3D5S0</accession>
<dbReference type="Gene3D" id="1.20.1290.10">
    <property type="entry name" value="AhpD-like"/>
    <property type="match status" value="1"/>
</dbReference>
<protein>
    <recommendedName>
        <fullName evidence="4">Dol-P-Man:Man(5)GlcNAc(2)-PP-Dol alpha-1,3-mannosyltransferase</fullName>
    </recommendedName>
</protein>
<evidence type="ECO:0000313" key="3">
    <source>
        <dbReference type="Proteomes" id="UP001451303"/>
    </source>
</evidence>
<feature type="region of interest" description="Disordered" evidence="1">
    <location>
        <begin position="267"/>
        <end position="290"/>
    </location>
</feature>
<evidence type="ECO:0008006" key="4">
    <source>
        <dbReference type="Google" id="ProtNLM"/>
    </source>
</evidence>
<proteinExistence type="predicted"/>
<keyword evidence="3" id="KW-1185">Reference proteome</keyword>
<dbReference type="PANTHER" id="PTHR28180">
    <property type="entry name" value="CONSERVED MITOCHONDRIAL PROTEIN-RELATED"/>
    <property type="match status" value="1"/>
</dbReference>
<feature type="region of interest" description="Disordered" evidence="1">
    <location>
        <begin position="73"/>
        <end position="100"/>
    </location>
</feature>
<organism evidence="2 3">
    <name type="scientific">Neurospora intermedia</name>
    <dbReference type="NCBI Taxonomy" id="5142"/>
    <lineage>
        <taxon>Eukaryota</taxon>
        <taxon>Fungi</taxon>
        <taxon>Dikarya</taxon>
        <taxon>Ascomycota</taxon>
        <taxon>Pezizomycotina</taxon>
        <taxon>Sordariomycetes</taxon>
        <taxon>Sordariomycetidae</taxon>
        <taxon>Sordariales</taxon>
        <taxon>Sordariaceae</taxon>
        <taxon>Neurospora</taxon>
    </lineage>
</organism>
<reference evidence="2 3" key="1">
    <citation type="submission" date="2023-09" db="EMBL/GenBank/DDBJ databases">
        <title>Multi-omics analysis of a traditional fermented food reveals byproduct-associated fungal strains for waste-to-food upcycling.</title>
        <authorList>
            <consortium name="Lawrence Berkeley National Laboratory"/>
            <person name="Rekdal V.M."/>
            <person name="Villalobos-Escobedo J.M."/>
            <person name="Rodriguez-Valeron N."/>
            <person name="Garcia M.O."/>
            <person name="Vasquez D.P."/>
            <person name="Damayanti I."/>
            <person name="Sorensen P.M."/>
            <person name="Baidoo E.E."/>
            <person name="De Carvalho A.C."/>
            <person name="Riley R."/>
            <person name="Lipzen A."/>
            <person name="He G."/>
            <person name="Yan M."/>
            <person name="Haridas S."/>
            <person name="Daum C."/>
            <person name="Yoshinaga Y."/>
            <person name="Ng V."/>
            <person name="Grigoriev I.V."/>
            <person name="Munk R."/>
            <person name="Nuraida L."/>
            <person name="Wijaya C.H."/>
            <person name="Morales P.-C."/>
            <person name="Keasling J.D."/>
        </authorList>
    </citation>
    <scope>NUCLEOTIDE SEQUENCE [LARGE SCALE GENOMIC DNA]</scope>
    <source>
        <strain evidence="2 3">FGSC 2613</strain>
    </source>
</reference>